<evidence type="ECO:0000256" key="1">
    <source>
        <dbReference type="SAM" id="SignalP"/>
    </source>
</evidence>
<dbReference type="Proteomes" id="UP000187203">
    <property type="component" value="Unassembled WGS sequence"/>
</dbReference>
<feature type="signal peptide" evidence="1">
    <location>
        <begin position="1"/>
        <end position="20"/>
    </location>
</feature>
<feature type="chain" id="PRO_5013136802" evidence="1">
    <location>
        <begin position="21"/>
        <end position="93"/>
    </location>
</feature>
<gene>
    <name evidence="2" type="ORF">COLO4_13644</name>
</gene>
<evidence type="ECO:0000313" key="2">
    <source>
        <dbReference type="EMBL" id="OMO98900.1"/>
    </source>
</evidence>
<accession>A0A1R3JVQ8</accession>
<keyword evidence="3" id="KW-1185">Reference proteome</keyword>
<comment type="caution">
    <text evidence="2">The sequence shown here is derived from an EMBL/GenBank/DDBJ whole genome shotgun (WGS) entry which is preliminary data.</text>
</comment>
<name>A0A1R3JVQ8_9ROSI</name>
<reference evidence="3" key="1">
    <citation type="submission" date="2013-09" db="EMBL/GenBank/DDBJ databases">
        <title>Corchorus olitorius genome sequencing.</title>
        <authorList>
            <person name="Alam M."/>
            <person name="Haque M.S."/>
            <person name="Islam M.S."/>
            <person name="Emdad E.M."/>
            <person name="Islam M.M."/>
            <person name="Ahmed B."/>
            <person name="Halim A."/>
            <person name="Hossen Q.M.M."/>
            <person name="Hossain M.Z."/>
            <person name="Ahmed R."/>
            <person name="Khan M.M."/>
            <person name="Islam R."/>
            <person name="Rashid M.M."/>
            <person name="Khan S.A."/>
            <person name="Rahman M.S."/>
            <person name="Alam M."/>
            <person name="Yahiya A.S."/>
            <person name="Khan M.S."/>
            <person name="Azam M.S."/>
            <person name="Haque T."/>
            <person name="Lashkar M.Z.H."/>
            <person name="Akhand A.I."/>
            <person name="Morshed G."/>
            <person name="Roy S."/>
            <person name="Uddin K.S."/>
            <person name="Rabeya T."/>
            <person name="Hossain A.S."/>
            <person name="Chowdhury A."/>
            <person name="Snigdha A.R."/>
            <person name="Mortoza M.S."/>
            <person name="Matin S.A."/>
            <person name="Hoque S.M.E."/>
            <person name="Islam M.K."/>
            <person name="Roy D.K."/>
            <person name="Haider R."/>
            <person name="Moosa M.M."/>
            <person name="Elias S.M."/>
            <person name="Hasan A.M."/>
            <person name="Jahan S."/>
            <person name="Shafiuddin M."/>
            <person name="Mahmood N."/>
            <person name="Shommy N.S."/>
        </authorList>
    </citation>
    <scope>NUCLEOTIDE SEQUENCE [LARGE SCALE GENOMIC DNA]</scope>
    <source>
        <strain evidence="3">cv. O-4</strain>
    </source>
</reference>
<proteinExistence type="predicted"/>
<keyword evidence="1" id="KW-0732">Signal</keyword>
<sequence length="93" mass="10284">MNPSLSFLFLLSFFFLFSSPLFLRSLCIPNPNCGADATVSSSDEPPTTPPINKRALLSPYLGYSRPRALEKISEKINPNPKQSPYFGQTAINC</sequence>
<protein>
    <submittedName>
        <fullName evidence="2">Uncharacterized protein</fullName>
    </submittedName>
</protein>
<organism evidence="2 3">
    <name type="scientific">Corchorus olitorius</name>
    <dbReference type="NCBI Taxonomy" id="93759"/>
    <lineage>
        <taxon>Eukaryota</taxon>
        <taxon>Viridiplantae</taxon>
        <taxon>Streptophyta</taxon>
        <taxon>Embryophyta</taxon>
        <taxon>Tracheophyta</taxon>
        <taxon>Spermatophyta</taxon>
        <taxon>Magnoliopsida</taxon>
        <taxon>eudicotyledons</taxon>
        <taxon>Gunneridae</taxon>
        <taxon>Pentapetalae</taxon>
        <taxon>rosids</taxon>
        <taxon>malvids</taxon>
        <taxon>Malvales</taxon>
        <taxon>Malvaceae</taxon>
        <taxon>Grewioideae</taxon>
        <taxon>Apeibeae</taxon>
        <taxon>Corchorus</taxon>
    </lineage>
</organism>
<dbReference type="AlphaFoldDB" id="A0A1R3JVQ8"/>
<evidence type="ECO:0000313" key="3">
    <source>
        <dbReference type="Proteomes" id="UP000187203"/>
    </source>
</evidence>
<dbReference type="EMBL" id="AWUE01015219">
    <property type="protein sequence ID" value="OMO98900.1"/>
    <property type="molecule type" value="Genomic_DNA"/>
</dbReference>